<evidence type="ECO:0000256" key="8">
    <source>
        <dbReference type="SAM" id="Phobius"/>
    </source>
</evidence>
<evidence type="ECO:0000256" key="5">
    <source>
        <dbReference type="ARBA" id="ARBA00022989"/>
    </source>
</evidence>
<comment type="subcellular location">
    <subcellularLocation>
        <location evidence="1">Cell membrane</location>
        <topology evidence="1">Multi-pass membrane protein</topology>
    </subcellularLocation>
</comment>
<evidence type="ECO:0000313" key="9">
    <source>
        <dbReference type="EMBL" id="REI25606.1"/>
    </source>
</evidence>
<dbReference type="GO" id="GO:0015204">
    <property type="term" value="F:urea transmembrane transporter activity"/>
    <property type="evidence" value="ECO:0007669"/>
    <property type="project" value="InterPro"/>
</dbReference>
<dbReference type="AlphaFoldDB" id="A0AAX1RZ85"/>
<accession>A0AAX1RZ85</accession>
<evidence type="ECO:0000256" key="1">
    <source>
        <dbReference type="ARBA" id="ARBA00004651"/>
    </source>
</evidence>
<dbReference type="NCBIfam" id="TIGR03441">
    <property type="entry name" value="urea_trans_yut"/>
    <property type="match status" value="1"/>
</dbReference>
<dbReference type="InterPro" id="IPR004937">
    <property type="entry name" value="Urea_transporter"/>
</dbReference>
<dbReference type="PIRSF" id="PIRSF016502">
    <property type="entry name" value="Urea_transporter"/>
    <property type="match status" value="1"/>
</dbReference>
<feature type="transmembrane region" description="Helical" evidence="8">
    <location>
        <begin position="275"/>
        <end position="294"/>
    </location>
</feature>
<dbReference type="Gene3D" id="1.10.3430.10">
    <property type="entry name" value="Ammonium transporter AmtB like domains"/>
    <property type="match status" value="1"/>
</dbReference>
<feature type="transmembrane region" description="Helical" evidence="8">
    <location>
        <begin position="222"/>
        <end position="242"/>
    </location>
</feature>
<name>A0AAX1RZ85_9STAP</name>
<proteinExistence type="inferred from homology"/>
<sequence>MIKWGQPFFKNISQVVLLENTWTGALILIALWIGNWKVGLAAMVGSALSLTTAKYFNYSHQEIHAGLAGFNPVLIAIDLTLFLQWSWQAVFIILLSILLSMPIAQAIKSFLKPLNVPELTTPFVLITWIVLLMAEQFKFLKTNVSVLPLTTNINVDLEIPFKPIQAFFENLSQIFLIEHLLTGLLIAIACLIASRRAGIYVFIANILGLLLEFVLGADIATINHGLFGFNLILAVIAVSYTFRSANHLNPIVAFLLTVLMTPMMYAALATFFDPIGIPILTFPFILVTWTLLLAGQPEQKESETT</sequence>
<evidence type="ECO:0000256" key="3">
    <source>
        <dbReference type="ARBA" id="ARBA00022475"/>
    </source>
</evidence>
<feature type="transmembrane region" description="Helical" evidence="8">
    <location>
        <begin position="251"/>
        <end position="269"/>
    </location>
</feature>
<gene>
    <name evidence="9" type="primary">yut</name>
    <name evidence="9" type="ORF">DOS76_00030</name>
</gene>
<keyword evidence="4 8" id="KW-0812">Transmembrane</keyword>
<dbReference type="Proteomes" id="UP000256337">
    <property type="component" value="Unassembled WGS sequence"/>
</dbReference>
<dbReference type="EMBL" id="QKYD01000005">
    <property type="protein sequence ID" value="REI25606.1"/>
    <property type="molecule type" value="Genomic_DNA"/>
</dbReference>
<feature type="transmembrane region" description="Helical" evidence="8">
    <location>
        <begin position="12"/>
        <end position="33"/>
    </location>
</feature>
<comment type="caution">
    <text evidence="9">The sequence shown here is derived from an EMBL/GenBank/DDBJ whole genome shotgun (WGS) entry which is preliminary data.</text>
</comment>
<feature type="transmembrane region" description="Helical" evidence="8">
    <location>
        <begin position="89"/>
        <end position="107"/>
    </location>
</feature>
<evidence type="ECO:0000256" key="4">
    <source>
        <dbReference type="ARBA" id="ARBA00022692"/>
    </source>
</evidence>
<dbReference type="InterPro" id="IPR029020">
    <property type="entry name" value="Ammonium/urea_transptr"/>
</dbReference>
<dbReference type="InterPro" id="IPR017807">
    <property type="entry name" value="Urea_transporter_bac"/>
</dbReference>
<evidence type="ECO:0000313" key="10">
    <source>
        <dbReference type="Proteomes" id="UP000256337"/>
    </source>
</evidence>
<evidence type="ECO:0000256" key="2">
    <source>
        <dbReference type="ARBA" id="ARBA00005914"/>
    </source>
</evidence>
<feature type="transmembrane region" description="Helical" evidence="8">
    <location>
        <begin position="199"/>
        <end position="216"/>
    </location>
</feature>
<feature type="transmembrane region" description="Helical" evidence="8">
    <location>
        <begin position="119"/>
        <end position="137"/>
    </location>
</feature>
<comment type="similarity">
    <text evidence="2">Belongs to the urea transporter family.</text>
</comment>
<keyword evidence="5 8" id="KW-1133">Transmembrane helix</keyword>
<dbReference type="GO" id="GO:0005886">
    <property type="term" value="C:plasma membrane"/>
    <property type="evidence" value="ECO:0007669"/>
    <property type="project" value="UniProtKB-SubCell"/>
</dbReference>
<keyword evidence="6 8" id="KW-0472">Membrane</keyword>
<dbReference type="Pfam" id="PF03253">
    <property type="entry name" value="UT"/>
    <property type="match status" value="1"/>
</dbReference>
<feature type="site" description="Important for channel permeability" evidence="7">
    <location>
        <position position="281"/>
    </location>
</feature>
<dbReference type="PANTHER" id="PTHR10464">
    <property type="entry name" value="UREA TRANSPORTER"/>
    <property type="match status" value="1"/>
</dbReference>
<feature type="transmembrane region" description="Helical" evidence="8">
    <location>
        <begin position="171"/>
        <end position="192"/>
    </location>
</feature>
<reference evidence="9 10" key="1">
    <citation type="journal article" date="2018" name="Vet. Microbiol.">
        <title>Characterisation of Staphylococcus felis isolated from cats using whole genome sequencing.</title>
        <authorList>
            <person name="Worthing K."/>
            <person name="Pang S."/>
            <person name="Trott D.J."/>
            <person name="Abraham S."/>
            <person name="Coombs G.W."/>
            <person name="Jordan D."/>
            <person name="McIntyre L."/>
            <person name="Davies M.R."/>
            <person name="Norris J."/>
        </authorList>
    </citation>
    <scope>NUCLEOTIDE SEQUENCE [LARGE SCALE GENOMIC DNA]</scope>
    <source>
        <strain evidence="9 10">F25</strain>
    </source>
</reference>
<dbReference type="PANTHER" id="PTHR10464:SF4">
    <property type="entry name" value="UREA TRANSPORTER"/>
    <property type="match status" value="1"/>
</dbReference>
<evidence type="ECO:0000256" key="7">
    <source>
        <dbReference type="PIRSR" id="PIRSR016502-1"/>
    </source>
</evidence>
<organism evidence="9 10">
    <name type="scientific">Staphylococcus felis</name>
    <dbReference type="NCBI Taxonomy" id="46127"/>
    <lineage>
        <taxon>Bacteria</taxon>
        <taxon>Bacillati</taxon>
        <taxon>Bacillota</taxon>
        <taxon>Bacilli</taxon>
        <taxon>Bacillales</taxon>
        <taxon>Staphylococcaceae</taxon>
        <taxon>Staphylococcus</taxon>
    </lineage>
</organism>
<protein>
    <submittedName>
        <fullName evidence="9">Urea transporter</fullName>
    </submittedName>
</protein>
<evidence type="ECO:0000256" key="6">
    <source>
        <dbReference type="ARBA" id="ARBA00023136"/>
    </source>
</evidence>
<keyword evidence="3" id="KW-1003">Cell membrane</keyword>